<keyword evidence="3" id="KW-1185">Reference proteome</keyword>
<organism evidence="2 3">
    <name type="scientific">Porphyromonas circumdentaria</name>
    <dbReference type="NCBI Taxonomy" id="29524"/>
    <lineage>
        <taxon>Bacteria</taxon>
        <taxon>Pseudomonadati</taxon>
        <taxon>Bacteroidota</taxon>
        <taxon>Bacteroidia</taxon>
        <taxon>Bacteroidales</taxon>
        <taxon>Porphyromonadaceae</taxon>
        <taxon>Porphyromonas</taxon>
    </lineage>
</organism>
<accession>A0A1T4NP62</accession>
<dbReference type="Pfam" id="PF05117">
    <property type="entry name" value="DUF695"/>
    <property type="match status" value="1"/>
</dbReference>
<protein>
    <recommendedName>
        <fullName evidence="1">DUF695 domain-containing protein</fullName>
    </recommendedName>
</protein>
<dbReference type="EMBL" id="FUXE01000011">
    <property type="protein sequence ID" value="SJZ81024.1"/>
    <property type="molecule type" value="Genomic_DNA"/>
</dbReference>
<dbReference type="STRING" id="29524.SAMN02745171_01181"/>
<dbReference type="Proteomes" id="UP000190121">
    <property type="component" value="Unassembled WGS sequence"/>
</dbReference>
<dbReference type="OrthoDB" id="1449329at2"/>
<dbReference type="AlphaFoldDB" id="A0A1T4NP62"/>
<name>A0A1T4NP62_9PORP</name>
<dbReference type="RefSeq" id="WP_078737096.1">
    <property type="nucleotide sequence ID" value="NZ_FUXE01000011.1"/>
</dbReference>
<proteinExistence type="predicted"/>
<evidence type="ECO:0000259" key="1">
    <source>
        <dbReference type="Pfam" id="PF05117"/>
    </source>
</evidence>
<dbReference type="InterPro" id="IPR016097">
    <property type="entry name" value="DUF695"/>
</dbReference>
<gene>
    <name evidence="2" type="ORF">SAMN02745171_01181</name>
</gene>
<sequence length="158" mass="18324">MILTDKWFTTIGSDQNNAIVIINGRLDIENFVKSGKFKYRIEIRLPYSSDSKGMPDKPAERMIGQVEELLRPKMEKDKLAILTGNHLGGGVKYWVFYARTDKVFFERLNEALAELPLLPLEFDNEIDPEWSEYLDMLTLAPTENEEYDEEEIGEVDEE</sequence>
<reference evidence="3" key="1">
    <citation type="submission" date="2017-02" db="EMBL/GenBank/DDBJ databases">
        <authorList>
            <person name="Varghese N."/>
            <person name="Submissions S."/>
        </authorList>
    </citation>
    <scope>NUCLEOTIDE SEQUENCE [LARGE SCALE GENOMIC DNA]</scope>
    <source>
        <strain evidence="3">ATCC 51356</strain>
    </source>
</reference>
<evidence type="ECO:0000313" key="3">
    <source>
        <dbReference type="Proteomes" id="UP000190121"/>
    </source>
</evidence>
<evidence type="ECO:0000313" key="2">
    <source>
        <dbReference type="EMBL" id="SJZ81024.1"/>
    </source>
</evidence>
<feature type="domain" description="DUF695" evidence="1">
    <location>
        <begin position="14"/>
        <end position="137"/>
    </location>
</feature>